<dbReference type="RefSeq" id="WP_055144956.1">
    <property type="nucleotide sequence ID" value="NZ_CAKZPM010000021.1"/>
</dbReference>
<sequence length="172" mass="20256">MKKSLFFLILSLVSTAAFSQKFGYIDSEFITSKMPEYQDAINAMNTYSEQWVKDIETKHQEVAEMKRTFEQEEILLTEEMKKERLAEIATKEQEVKKLNNDIFGLNGQLFQKKKEIMKPIMDAVYTSCEKVARQKKLMFIFDKASDISMIYTDPRHDYTDYVMEELGIVEKK</sequence>
<dbReference type="PATRIC" id="fig|1605367.3.peg.2533"/>
<reference evidence="5 6" key="1">
    <citation type="submission" date="2015-07" db="EMBL/GenBank/DDBJ databases">
        <title>The draft genome sequence of Leadbetterella sp. JN14-9.</title>
        <authorList>
            <person name="Liu Y."/>
            <person name="Du J."/>
            <person name="Shao Z."/>
        </authorList>
    </citation>
    <scope>NUCLEOTIDE SEQUENCE [LARGE SCALE GENOMIC DNA]</scope>
    <source>
        <strain evidence="5 6">JN14-9</strain>
    </source>
</reference>
<evidence type="ECO:0000256" key="3">
    <source>
        <dbReference type="SAM" id="Coils"/>
    </source>
</evidence>
<evidence type="ECO:0000256" key="4">
    <source>
        <dbReference type="SAM" id="SignalP"/>
    </source>
</evidence>
<dbReference type="Pfam" id="PF03938">
    <property type="entry name" value="OmpH"/>
    <property type="match status" value="1"/>
</dbReference>
<evidence type="ECO:0000256" key="2">
    <source>
        <dbReference type="ARBA" id="ARBA00022729"/>
    </source>
</evidence>
<evidence type="ECO:0000256" key="1">
    <source>
        <dbReference type="ARBA" id="ARBA00009091"/>
    </source>
</evidence>
<feature type="signal peptide" evidence="4">
    <location>
        <begin position="1"/>
        <end position="19"/>
    </location>
</feature>
<keyword evidence="6" id="KW-1185">Reference proteome</keyword>
<dbReference type="OrthoDB" id="9788552at2"/>
<protein>
    <submittedName>
        <fullName evidence="5">Outer membrane chaperone Skp</fullName>
    </submittedName>
</protein>
<evidence type="ECO:0000313" key="6">
    <source>
        <dbReference type="Proteomes" id="UP000050454"/>
    </source>
</evidence>
<dbReference type="Proteomes" id="UP000050454">
    <property type="component" value="Unassembled WGS sequence"/>
</dbReference>
<dbReference type="GO" id="GO:0005829">
    <property type="term" value="C:cytosol"/>
    <property type="evidence" value="ECO:0007669"/>
    <property type="project" value="TreeGrafter"/>
</dbReference>
<dbReference type="PANTHER" id="PTHR35089:SF1">
    <property type="entry name" value="CHAPERONE PROTEIN SKP"/>
    <property type="match status" value="1"/>
</dbReference>
<comment type="similarity">
    <text evidence="1">Belongs to the Skp family.</text>
</comment>
<name>A0A0P7BGE5_9BACT</name>
<feature type="coiled-coil region" evidence="3">
    <location>
        <begin position="81"/>
        <end position="108"/>
    </location>
</feature>
<accession>A0A0P7BGE5</accession>
<feature type="chain" id="PRO_5006135787" evidence="4">
    <location>
        <begin position="20"/>
        <end position="172"/>
    </location>
</feature>
<dbReference type="InterPro" id="IPR024930">
    <property type="entry name" value="Skp_dom_sf"/>
</dbReference>
<keyword evidence="2 4" id="KW-0732">Signal</keyword>
<dbReference type="AlphaFoldDB" id="A0A0P7BGE5"/>
<dbReference type="STRING" id="1605367.AFM12_05860"/>
<dbReference type="SMART" id="SM00935">
    <property type="entry name" value="OmpH"/>
    <property type="match status" value="1"/>
</dbReference>
<keyword evidence="3" id="KW-0175">Coiled coil</keyword>
<dbReference type="PANTHER" id="PTHR35089">
    <property type="entry name" value="CHAPERONE PROTEIN SKP"/>
    <property type="match status" value="1"/>
</dbReference>
<dbReference type="GO" id="GO:0050821">
    <property type="term" value="P:protein stabilization"/>
    <property type="evidence" value="ECO:0007669"/>
    <property type="project" value="TreeGrafter"/>
</dbReference>
<evidence type="ECO:0000313" key="5">
    <source>
        <dbReference type="EMBL" id="KPM50066.1"/>
    </source>
</evidence>
<dbReference type="EMBL" id="LGTQ01000005">
    <property type="protein sequence ID" value="KPM50066.1"/>
    <property type="molecule type" value="Genomic_DNA"/>
</dbReference>
<organism evidence="5 6">
    <name type="scientific">Jiulongibacter sediminis</name>
    <dbReference type="NCBI Taxonomy" id="1605367"/>
    <lineage>
        <taxon>Bacteria</taxon>
        <taxon>Pseudomonadati</taxon>
        <taxon>Bacteroidota</taxon>
        <taxon>Cytophagia</taxon>
        <taxon>Cytophagales</taxon>
        <taxon>Leadbetterellaceae</taxon>
        <taxon>Jiulongibacter</taxon>
    </lineage>
</organism>
<dbReference type="Gene3D" id="3.30.910.20">
    <property type="entry name" value="Skp domain"/>
    <property type="match status" value="1"/>
</dbReference>
<dbReference type="InterPro" id="IPR005632">
    <property type="entry name" value="Chaperone_Skp"/>
</dbReference>
<gene>
    <name evidence="5" type="ORF">AFM12_05860</name>
</gene>
<comment type="caution">
    <text evidence="5">The sequence shown here is derived from an EMBL/GenBank/DDBJ whole genome shotgun (WGS) entry which is preliminary data.</text>
</comment>
<dbReference type="GO" id="GO:0051082">
    <property type="term" value="F:unfolded protein binding"/>
    <property type="evidence" value="ECO:0007669"/>
    <property type="project" value="InterPro"/>
</dbReference>
<proteinExistence type="inferred from homology"/>
<dbReference type="SUPFAM" id="SSF111384">
    <property type="entry name" value="OmpH-like"/>
    <property type="match status" value="1"/>
</dbReference>